<dbReference type="Proteomes" id="UP000813385">
    <property type="component" value="Unassembled WGS sequence"/>
</dbReference>
<sequence>MESAIAKHLQTERLIPVKTPAHYQPPFPAYTARFPAKLQGLVLAVIGIQHRDPSSVDGARLTLESFLSSQAPPFSQWAAVVDGQGFYNLTLLAYWESLAAYDEWASGSGFLAWWTSTKPEESGHGWFLEIFSPSMDRLETVFSDGQVPEGVAHLRESVSSPIKEHVYWGSMRDRMPAGQRDHLEGEAASLIPESSKSQRTRAKGKKNLAVIRSGQDWSDTLPEERKLYLANMHPILTKGMDFLRDDGEEVGCHACRFMDVVDPASREANKDQTFGLAFFDDLASLEKWSKSHPTHLAIFGGFLKYAAELNNEISLRLFHEVFVLRPEQQFFEYINCHVGTGMLGK</sequence>
<dbReference type="OrthoDB" id="3359285at2759"/>
<comment type="caution">
    <text evidence="6">The sequence shown here is derived from an EMBL/GenBank/DDBJ whole genome shotgun (WGS) entry which is preliminary data.</text>
</comment>
<evidence type="ECO:0000256" key="3">
    <source>
        <dbReference type="ARBA" id="ARBA00022723"/>
    </source>
</evidence>
<reference evidence="6" key="1">
    <citation type="journal article" date="2021" name="Nat. Commun.">
        <title>Genetic determinants of endophytism in the Arabidopsis root mycobiome.</title>
        <authorList>
            <person name="Mesny F."/>
            <person name="Miyauchi S."/>
            <person name="Thiergart T."/>
            <person name="Pickel B."/>
            <person name="Atanasova L."/>
            <person name="Karlsson M."/>
            <person name="Huettel B."/>
            <person name="Barry K.W."/>
            <person name="Haridas S."/>
            <person name="Chen C."/>
            <person name="Bauer D."/>
            <person name="Andreopoulos W."/>
            <person name="Pangilinan J."/>
            <person name="LaButti K."/>
            <person name="Riley R."/>
            <person name="Lipzen A."/>
            <person name="Clum A."/>
            <person name="Drula E."/>
            <person name="Henrissat B."/>
            <person name="Kohler A."/>
            <person name="Grigoriev I.V."/>
            <person name="Martin F.M."/>
            <person name="Hacquard S."/>
        </authorList>
    </citation>
    <scope>NUCLEOTIDE SEQUENCE</scope>
    <source>
        <strain evidence="6">MPI-CAGE-AT-0016</strain>
    </source>
</reference>
<evidence type="ECO:0000256" key="4">
    <source>
        <dbReference type="ARBA" id="ARBA00023004"/>
    </source>
</evidence>
<dbReference type="GO" id="GO:0046872">
    <property type="term" value="F:metal ion binding"/>
    <property type="evidence" value="ECO:0007669"/>
    <property type="project" value="UniProtKB-KW"/>
</dbReference>
<name>A0A8K0TA45_9PEZI</name>
<keyword evidence="4" id="KW-0408">Iron</keyword>
<accession>A0A8K0TA45</accession>
<evidence type="ECO:0000313" key="6">
    <source>
        <dbReference type="EMBL" id="KAH7353192.1"/>
    </source>
</evidence>
<dbReference type="EMBL" id="JAGPXD010000005">
    <property type="protein sequence ID" value="KAH7353192.1"/>
    <property type="molecule type" value="Genomic_DNA"/>
</dbReference>
<evidence type="ECO:0000256" key="5">
    <source>
        <dbReference type="ARBA" id="ARBA00023239"/>
    </source>
</evidence>
<keyword evidence="3" id="KW-0479">Metal-binding</keyword>
<protein>
    <submittedName>
        <fullName evidence="6">Heme-containing dehydratase protein</fullName>
    </submittedName>
</protein>
<dbReference type="AlphaFoldDB" id="A0A8K0TA45"/>
<keyword evidence="2" id="KW-0349">Heme</keyword>
<keyword evidence="5" id="KW-0456">Lyase</keyword>
<keyword evidence="7" id="KW-1185">Reference proteome</keyword>
<organism evidence="6 7">
    <name type="scientific">Plectosphaerella cucumerina</name>
    <dbReference type="NCBI Taxonomy" id="40658"/>
    <lineage>
        <taxon>Eukaryota</taxon>
        <taxon>Fungi</taxon>
        <taxon>Dikarya</taxon>
        <taxon>Ascomycota</taxon>
        <taxon>Pezizomycotina</taxon>
        <taxon>Sordariomycetes</taxon>
        <taxon>Hypocreomycetidae</taxon>
        <taxon>Glomerellales</taxon>
        <taxon>Plectosphaerellaceae</taxon>
        <taxon>Plectosphaerella</taxon>
    </lineage>
</organism>
<proteinExistence type="predicted"/>
<comment type="cofactor">
    <cofactor evidence="1">
        <name>heme b</name>
        <dbReference type="ChEBI" id="CHEBI:60344"/>
    </cofactor>
</comment>
<evidence type="ECO:0000256" key="2">
    <source>
        <dbReference type="ARBA" id="ARBA00022617"/>
    </source>
</evidence>
<dbReference type="InterPro" id="IPR025702">
    <property type="entry name" value="OXD"/>
</dbReference>
<evidence type="ECO:0000256" key="1">
    <source>
        <dbReference type="ARBA" id="ARBA00001970"/>
    </source>
</evidence>
<dbReference type="GO" id="GO:0016829">
    <property type="term" value="F:lyase activity"/>
    <property type="evidence" value="ECO:0007669"/>
    <property type="project" value="UniProtKB-KW"/>
</dbReference>
<evidence type="ECO:0000313" key="7">
    <source>
        <dbReference type="Proteomes" id="UP000813385"/>
    </source>
</evidence>
<dbReference type="Pfam" id="PF13816">
    <property type="entry name" value="Dehydratase_hem"/>
    <property type="match status" value="1"/>
</dbReference>
<gene>
    <name evidence="6" type="ORF">B0T11DRAFT_341553</name>
</gene>